<dbReference type="InParanoid" id="A0A3N7FZM4"/>
<proteinExistence type="predicted"/>
<evidence type="ECO:0000256" key="2">
    <source>
        <dbReference type="SAM" id="SignalP"/>
    </source>
</evidence>
<reference evidence="3 4" key="1">
    <citation type="journal article" date="2006" name="Science">
        <title>The genome of black cottonwood, Populus trichocarpa (Torr. &amp; Gray).</title>
        <authorList>
            <person name="Tuskan G.A."/>
            <person name="Difazio S."/>
            <person name="Jansson S."/>
            <person name="Bohlmann J."/>
            <person name="Grigoriev I."/>
            <person name="Hellsten U."/>
            <person name="Putnam N."/>
            <person name="Ralph S."/>
            <person name="Rombauts S."/>
            <person name="Salamov A."/>
            <person name="Schein J."/>
            <person name="Sterck L."/>
            <person name="Aerts A."/>
            <person name="Bhalerao R.R."/>
            <person name="Bhalerao R.P."/>
            <person name="Blaudez D."/>
            <person name="Boerjan W."/>
            <person name="Brun A."/>
            <person name="Brunner A."/>
            <person name="Busov V."/>
            <person name="Campbell M."/>
            <person name="Carlson J."/>
            <person name="Chalot M."/>
            <person name="Chapman J."/>
            <person name="Chen G.L."/>
            <person name="Cooper D."/>
            <person name="Coutinho P.M."/>
            <person name="Couturier J."/>
            <person name="Covert S."/>
            <person name="Cronk Q."/>
            <person name="Cunningham R."/>
            <person name="Davis J."/>
            <person name="Degroeve S."/>
            <person name="Dejardin A."/>
            <person name="Depamphilis C."/>
            <person name="Detter J."/>
            <person name="Dirks B."/>
            <person name="Dubchak I."/>
            <person name="Duplessis S."/>
            <person name="Ehlting J."/>
            <person name="Ellis B."/>
            <person name="Gendler K."/>
            <person name="Goodstein D."/>
            <person name="Gribskov M."/>
            <person name="Grimwood J."/>
            <person name="Groover A."/>
            <person name="Gunter L."/>
            <person name="Hamberger B."/>
            <person name="Heinze B."/>
            <person name="Helariutta Y."/>
            <person name="Henrissat B."/>
            <person name="Holligan D."/>
            <person name="Holt R."/>
            <person name="Huang W."/>
            <person name="Islam-Faridi N."/>
            <person name="Jones S."/>
            <person name="Jones-Rhoades M."/>
            <person name="Jorgensen R."/>
            <person name="Joshi C."/>
            <person name="Kangasjarvi J."/>
            <person name="Karlsson J."/>
            <person name="Kelleher C."/>
            <person name="Kirkpatrick R."/>
            <person name="Kirst M."/>
            <person name="Kohler A."/>
            <person name="Kalluri U."/>
            <person name="Larimer F."/>
            <person name="Leebens-Mack J."/>
            <person name="Leple J.C."/>
            <person name="Locascio P."/>
            <person name="Lou Y."/>
            <person name="Lucas S."/>
            <person name="Martin F."/>
            <person name="Montanini B."/>
            <person name="Napoli C."/>
            <person name="Nelson D.R."/>
            <person name="Nelson C."/>
            <person name="Nieminen K."/>
            <person name="Nilsson O."/>
            <person name="Pereda V."/>
            <person name="Peter G."/>
            <person name="Philippe R."/>
            <person name="Pilate G."/>
            <person name="Poliakov A."/>
            <person name="Razumovskaya J."/>
            <person name="Richardson P."/>
            <person name="Rinaldi C."/>
            <person name="Ritland K."/>
            <person name="Rouze P."/>
            <person name="Ryaboy D."/>
            <person name="Schmutz J."/>
            <person name="Schrader J."/>
            <person name="Segerman B."/>
            <person name="Shin H."/>
            <person name="Siddiqui A."/>
            <person name="Sterky F."/>
            <person name="Terry A."/>
            <person name="Tsai C.J."/>
            <person name="Uberbacher E."/>
            <person name="Unneberg P."/>
            <person name="Vahala J."/>
            <person name="Wall K."/>
            <person name="Wessler S."/>
            <person name="Yang G."/>
            <person name="Yin T."/>
            <person name="Douglas C."/>
            <person name="Marra M."/>
            <person name="Sandberg G."/>
            <person name="Van de Peer Y."/>
            <person name="Rokhsar D."/>
        </authorList>
    </citation>
    <scope>NUCLEOTIDE SEQUENCE [LARGE SCALE GENOMIC DNA]</scope>
    <source>
        <strain evidence="4">cv. Nisqually</strain>
    </source>
</reference>
<dbReference type="Proteomes" id="UP000006729">
    <property type="component" value="Chromosome 14"/>
</dbReference>
<dbReference type="EMBL" id="CM009303">
    <property type="protein sequence ID" value="RQO99972.1"/>
    <property type="molecule type" value="Genomic_DNA"/>
</dbReference>
<dbReference type="PANTHER" id="PTHR36026:SF1">
    <property type="entry name" value="OS05G0542100 PROTEIN"/>
    <property type="match status" value="1"/>
</dbReference>
<dbReference type="SMR" id="A0A3N7FZM4"/>
<dbReference type="AlphaFoldDB" id="A0A3N7FZM4"/>
<dbReference type="PANTHER" id="PTHR36026">
    <property type="entry name" value="OS05G0542100 PROTEIN"/>
    <property type="match status" value="1"/>
</dbReference>
<accession>A0A3N7FZM4</accession>
<evidence type="ECO:0000313" key="3">
    <source>
        <dbReference type="EMBL" id="RQO99972.1"/>
    </source>
</evidence>
<gene>
    <name evidence="3" type="ORF">POPTR_014G100250</name>
</gene>
<evidence type="ECO:0000256" key="1">
    <source>
        <dbReference type="SAM" id="MobiDB-lite"/>
    </source>
</evidence>
<evidence type="ECO:0000313" key="4">
    <source>
        <dbReference type="Proteomes" id="UP000006729"/>
    </source>
</evidence>
<dbReference type="Gramene" id="Potri.014G100250.1.v4.1">
    <property type="protein sequence ID" value="Potri.014G100250.1.v4.1"/>
    <property type="gene ID" value="Potri.014G100250.v4.1"/>
</dbReference>
<name>A0A3N7FZM4_POPTR</name>
<feature type="signal peptide" evidence="2">
    <location>
        <begin position="1"/>
        <end position="18"/>
    </location>
</feature>
<feature type="chain" id="PRO_5018007780" evidence="2">
    <location>
        <begin position="19"/>
        <end position="51"/>
    </location>
</feature>
<organism evidence="3 4">
    <name type="scientific">Populus trichocarpa</name>
    <name type="common">Western balsam poplar</name>
    <name type="synonym">Populus balsamifera subsp. trichocarpa</name>
    <dbReference type="NCBI Taxonomy" id="3694"/>
    <lineage>
        <taxon>Eukaryota</taxon>
        <taxon>Viridiplantae</taxon>
        <taxon>Streptophyta</taxon>
        <taxon>Embryophyta</taxon>
        <taxon>Tracheophyta</taxon>
        <taxon>Spermatophyta</taxon>
        <taxon>Magnoliopsida</taxon>
        <taxon>eudicotyledons</taxon>
        <taxon>Gunneridae</taxon>
        <taxon>Pentapetalae</taxon>
        <taxon>rosids</taxon>
        <taxon>fabids</taxon>
        <taxon>Malpighiales</taxon>
        <taxon>Salicaceae</taxon>
        <taxon>Saliceae</taxon>
        <taxon>Populus</taxon>
    </lineage>
</organism>
<keyword evidence="2" id="KW-0732">Signal</keyword>
<keyword evidence="4" id="KW-1185">Reference proteome</keyword>
<protein>
    <submittedName>
        <fullName evidence="3">Uncharacterized protein</fullName>
    </submittedName>
</protein>
<sequence length="51" mass="5597">MDFLIFLKISGLFLPAAVRPMLDSLEGRKHVPERQPSISDVLAGMTGKQQG</sequence>
<feature type="region of interest" description="Disordered" evidence="1">
    <location>
        <begin position="29"/>
        <end position="51"/>
    </location>
</feature>